<keyword evidence="2" id="KW-1185">Reference proteome</keyword>
<proteinExistence type="predicted"/>
<dbReference type="Proteomes" id="UP000271573">
    <property type="component" value="Chromosome"/>
</dbReference>
<dbReference type="EMBL" id="AP019307">
    <property type="protein sequence ID" value="BBH18655.1"/>
    <property type="molecule type" value="Genomic_DNA"/>
</dbReference>
<evidence type="ECO:0000313" key="1">
    <source>
        <dbReference type="EMBL" id="BBH18655.1"/>
    </source>
</evidence>
<dbReference type="AlphaFoldDB" id="A0A3G9IRR0"/>
<dbReference type="RefSeq" id="WP_125569924.1">
    <property type="nucleotide sequence ID" value="NZ_AP019307.1"/>
</dbReference>
<gene>
    <name evidence="1" type="ORF">Back2_29420</name>
</gene>
<protein>
    <recommendedName>
        <fullName evidence="3">Antitoxin Xre/MbcA/ParS-like toxin-binding domain-containing protein</fullName>
    </recommendedName>
</protein>
<sequence>MTAAVAGQDEILALELEIRASLRAVRGALESLHRPVSPALVRAQQATLNVMAVIEAETPFLKAGDAGRALGSRSQTPRNAAAKARLEGRVLGVPAGAQTVYPAFQFADGSVLPVIADLRTLGAEAGQDERNILLWLFSPTTYLPSAGRPIDILISDPATVLAVAEQAWNIEW</sequence>
<evidence type="ECO:0008006" key="3">
    <source>
        <dbReference type="Google" id="ProtNLM"/>
    </source>
</evidence>
<accession>A0A3G9IRR0</accession>
<name>A0A3G9IRR0_9ACTN</name>
<dbReference type="KEGG" id="nbe:Back2_29420"/>
<organism evidence="1 2">
    <name type="scientific">Nocardioides baekrokdamisoli</name>
    <dbReference type="NCBI Taxonomy" id="1804624"/>
    <lineage>
        <taxon>Bacteria</taxon>
        <taxon>Bacillati</taxon>
        <taxon>Actinomycetota</taxon>
        <taxon>Actinomycetes</taxon>
        <taxon>Propionibacteriales</taxon>
        <taxon>Nocardioidaceae</taxon>
        <taxon>Nocardioides</taxon>
    </lineage>
</organism>
<dbReference type="OrthoDB" id="4726228at2"/>
<evidence type="ECO:0000313" key="2">
    <source>
        <dbReference type="Proteomes" id="UP000271573"/>
    </source>
</evidence>
<reference evidence="1 2" key="1">
    <citation type="submission" date="2018-11" db="EMBL/GenBank/DDBJ databases">
        <title>Complete genome sequence of Nocardioides baekrokdamisoli strain KCTC 39748.</title>
        <authorList>
            <person name="Kang S.W."/>
            <person name="Lee K.C."/>
            <person name="Kim K.K."/>
            <person name="Kim J.S."/>
            <person name="Kim D.S."/>
            <person name="Ko S.H."/>
            <person name="Yang S.H."/>
            <person name="Shin Y.K."/>
            <person name="Lee J.S."/>
        </authorList>
    </citation>
    <scope>NUCLEOTIDE SEQUENCE [LARGE SCALE GENOMIC DNA]</scope>
    <source>
        <strain evidence="1 2">KCTC 39748</strain>
    </source>
</reference>